<evidence type="ECO:0000313" key="2">
    <source>
        <dbReference type="EMBL" id="WPH01770.1"/>
    </source>
</evidence>
<feature type="region of interest" description="Disordered" evidence="1">
    <location>
        <begin position="89"/>
        <end position="116"/>
    </location>
</feature>
<dbReference type="Proteomes" id="UP001303373">
    <property type="component" value="Chromosome 6"/>
</dbReference>
<protein>
    <submittedName>
        <fullName evidence="2">Uncharacterized protein</fullName>
    </submittedName>
</protein>
<keyword evidence="3" id="KW-1185">Reference proteome</keyword>
<proteinExistence type="predicted"/>
<organism evidence="2 3">
    <name type="scientific">Acrodontium crateriforme</name>
    <dbReference type="NCBI Taxonomy" id="150365"/>
    <lineage>
        <taxon>Eukaryota</taxon>
        <taxon>Fungi</taxon>
        <taxon>Dikarya</taxon>
        <taxon>Ascomycota</taxon>
        <taxon>Pezizomycotina</taxon>
        <taxon>Dothideomycetes</taxon>
        <taxon>Dothideomycetidae</taxon>
        <taxon>Mycosphaerellales</taxon>
        <taxon>Teratosphaeriaceae</taxon>
        <taxon>Acrodontium</taxon>
    </lineage>
</organism>
<sequence>MTPAIEPSGSTWTLRFKHNRSTVVLHVDPLQSFSSIRNELLKAIQQTHPSGTLNNHTIPSDADDILLARPVDINDLSLGWETLEQDDNDGLFDETNRGKGKGKAVVGRGKGKENPTSCPKVAGLRDGGMVAFKFKSESVGEVEEEDRLDDDTLVRGSRDEKWDVVLACAEDEFDGCHAEVGDT</sequence>
<reference evidence="2 3" key="1">
    <citation type="submission" date="2023-11" db="EMBL/GenBank/DDBJ databases">
        <title>An acidophilic fungus is an integral part of prey digestion in a carnivorous sundew plant.</title>
        <authorList>
            <person name="Tsai I.J."/>
        </authorList>
    </citation>
    <scope>NUCLEOTIDE SEQUENCE [LARGE SCALE GENOMIC DNA]</scope>
    <source>
        <strain evidence="2">169a</strain>
    </source>
</reference>
<dbReference type="AlphaFoldDB" id="A0AAQ3RAX8"/>
<accession>A0AAQ3RAX8</accession>
<dbReference type="EMBL" id="CP138585">
    <property type="protein sequence ID" value="WPH01770.1"/>
    <property type="molecule type" value="Genomic_DNA"/>
</dbReference>
<gene>
    <name evidence="2" type="ORF">R9X50_00462200</name>
</gene>
<evidence type="ECO:0000313" key="3">
    <source>
        <dbReference type="Proteomes" id="UP001303373"/>
    </source>
</evidence>
<evidence type="ECO:0000256" key="1">
    <source>
        <dbReference type="SAM" id="MobiDB-lite"/>
    </source>
</evidence>
<name>A0AAQ3RAX8_9PEZI</name>